<evidence type="ECO:0000259" key="2">
    <source>
        <dbReference type="Pfam" id="PF00117"/>
    </source>
</evidence>
<dbReference type="GeneID" id="77811412"/>
<dbReference type="InterPro" id="IPR019999">
    <property type="entry name" value="Anth_synth_I-like"/>
</dbReference>
<evidence type="ECO:0008006" key="7">
    <source>
        <dbReference type="Google" id="ProtNLM"/>
    </source>
</evidence>
<dbReference type="EMBL" id="CP110426">
    <property type="protein sequence ID" value="WAQ86146.1"/>
    <property type="molecule type" value="Genomic_DNA"/>
</dbReference>
<feature type="region of interest" description="Disordered" evidence="1">
    <location>
        <begin position="432"/>
        <end position="454"/>
    </location>
</feature>
<feature type="domain" description="Glutamine amidotransferase" evidence="2">
    <location>
        <begin position="75"/>
        <end position="151"/>
    </location>
</feature>
<dbReference type="Gene3D" id="3.40.50.880">
    <property type="match status" value="1"/>
</dbReference>
<dbReference type="InterPro" id="IPR017926">
    <property type="entry name" value="GATASE"/>
</dbReference>
<reference evidence="5" key="1">
    <citation type="submission" date="2022-10" db="EMBL/GenBank/DDBJ databases">
        <title>Puccinia triticina Genome sequencing and assembly.</title>
        <authorList>
            <person name="Li C."/>
        </authorList>
    </citation>
    <scope>NUCLEOTIDE SEQUENCE</scope>
    <source>
        <strain evidence="5">Pt15</strain>
    </source>
</reference>
<dbReference type="Pfam" id="PF00425">
    <property type="entry name" value="Chorismate_bind"/>
    <property type="match status" value="1"/>
</dbReference>
<dbReference type="SUPFAM" id="SSF52317">
    <property type="entry name" value="Class I glutamine amidotransferase-like"/>
    <property type="match status" value="1"/>
</dbReference>
<evidence type="ECO:0000313" key="6">
    <source>
        <dbReference type="Proteomes" id="UP001164743"/>
    </source>
</evidence>
<dbReference type="SUPFAM" id="SSF56322">
    <property type="entry name" value="ADC synthase"/>
    <property type="match status" value="1"/>
</dbReference>
<dbReference type="PANTHER" id="PTHR11236">
    <property type="entry name" value="AMINOBENZOATE/ANTHRANILATE SYNTHASE"/>
    <property type="match status" value="1"/>
</dbReference>
<evidence type="ECO:0000259" key="3">
    <source>
        <dbReference type="Pfam" id="PF00425"/>
    </source>
</evidence>
<gene>
    <name evidence="5" type="ORF">PtA15_6A776</name>
</gene>
<evidence type="ECO:0000313" key="5">
    <source>
        <dbReference type="EMBL" id="WAQ86146.1"/>
    </source>
</evidence>
<keyword evidence="6" id="KW-1185">Reference proteome</keyword>
<evidence type="ECO:0000256" key="1">
    <source>
        <dbReference type="SAM" id="MobiDB-lite"/>
    </source>
</evidence>
<feature type="region of interest" description="Disordered" evidence="1">
    <location>
        <begin position="1"/>
        <end position="60"/>
    </location>
</feature>
<accession>A0ABY7CLN9</accession>
<dbReference type="InterPro" id="IPR006805">
    <property type="entry name" value="Anth_synth_I_N"/>
</dbReference>
<organism evidence="5 6">
    <name type="scientific">Puccinia triticina</name>
    <dbReference type="NCBI Taxonomy" id="208348"/>
    <lineage>
        <taxon>Eukaryota</taxon>
        <taxon>Fungi</taxon>
        <taxon>Dikarya</taxon>
        <taxon>Basidiomycota</taxon>
        <taxon>Pucciniomycotina</taxon>
        <taxon>Pucciniomycetes</taxon>
        <taxon>Pucciniales</taxon>
        <taxon>Pucciniaceae</taxon>
        <taxon>Puccinia</taxon>
    </lineage>
</organism>
<feature type="domain" description="Chorismate-utilising enzyme C-terminal" evidence="3">
    <location>
        <begin position="463"/>
        <end position="725"/>
    </location>
</feature>
<feature type="region of interest" description="Disordered" evidence="1">
    <location>
        <begin position="389"/>
        <end position="409"/>
    </location>
</feature>
<dbReference type="Proteomes" id="UP001164743">
    <property type="component" value="Chromosome 6A"/>
</dbReference>
<proteinExistence type="predicted"/>
<evidence type="ECO:0000259" key="4">
    <source>
        <dbReference type="Pfam" id="PF04715"/>
    </source>
</evidence>
<dbReference type="PANTHER" id="PTHR11236:SF18">
    <property type="entry name" value="AMINODEOXYCHORISMATE SYNTHASE"/>
    <property type="match status" value="1"/>
</dbReference>
<feature type="domain" description="Anthranilate synthase component I N-terminal" evidence="4">
    <location>
        <begin position="231"/>
        <end position="378"/>
    </location>
</feature>
<dbReference type="PRINTS" id="PR00095">
    <property type="entry name" value="ANTSNTHASEI"/>
</dbReference>
<protein>
    <recommendedName>
        <fullName evidence="7">Para-aminobenzoate synthase</fullName>
    </recommendedName>
</protein>
<feature type="region of interest" description="Disordered" evidence="1">
    <location>
        <begin position="232"/>
        <end position="254"/>
    </location>
</feature>
<dbReference type="Pfam" id="PF04715">
    <property type="entry name" value="Anth_synt_I_N"/>
    <property type="match status" value="1"/>
</dbReference>
<dbReference type="InterPro" id="IPR005801">
    <property type="entry name" value="ADC_synthase"/>
</dbReference>
<dbReference type="RefSeq" id="XP_053021701.1">
    <property type="nucleotide sequence ID" value="XM_053170517.1"/>
</dbReference>
<dbReference type="InterPro" id="IPR015890">
    <property type="entry name" value="Chorismate_C"/>
</dbReference>
<dbReference type="Pfam" id="PF00117">
    <property type="entry name" value="GATase"/>
    <property type="match status" value="1"/>
</dbReference>
<dbReference type="Gene3D" id="3.60.120.10">
    <property type="entry name" value="Anthranilate synthase"/>
    <property type="match status" value="1"/>
</dbReference>
<name>A0ABY7CLN9_9BASI</name>
<sequence length="738" mass="78892">MPTTPTPATSSSSSSTHSHPQPPSSTAASSSSAPAAATGPPSKATSSPTLPPSSSAQAPAAPLELELDPHGAPRGILNRLRQHTPVVRYNSLTLDPASISDQLLITAWAQDGPSARTVMGLAHKTLPFHSVQFHPESVCSTDGAQILRSFFQVVSDSAHVNSESGLGRAKAYSALPDEILQLSELLRQHPERPIPTSTAPRFQVRSLVFKNSHLTPEEVFKNSIKPRSPLGHVWLDSADSPAETHSTGGGRQESYSHMGSVDVLLSYFAARKTLAIRLPSDQHHGSEQPLEHATTFWDWLQAVQDELQAATETVPPASEPAEPHGPAAPVGFMGYIGYELLSESLAHYNLPCRASPAVPDAELGFCNTALSFHHPSATWTASALLLLQPPPTATATPTGPSPDPDPHRHFPRSVGLSLDEYEQWTRSVTEIFQPPRPSANLPEPQTPQPKTKASGALESIVSEAEYLKAIDLAQTQIVSGESYELCLTTQFRGELDDGGDGGHFERYEGLRRANPAPYGAYVRFGSYDTTILSSSPERFMRVDASGGVEMKPIKGTARRVLADPAADLAAAKRLQRDPKERAENLMITDLIRHDLLGFCVPGTVEVSRLFGLETVATVHSLVSTVQGSLRPGLNPFHALAVAFPPGSMTGAPKLSSIEILDRLEAARPRGPYSGILGLVAVDGRADMSVVIRSAVIRNNQVSVGAGGAITSLSNKDSEWTEVRLKVDAVQRALNLGAP</sequence>
<dbReference type="InterPro" id="IPR029062">
    <property type="entry name" value="Class_I_gatase-like"/>
</dbReference>